<dbReference type="AlphaFoldDB" id="A0AAE0FA50"/>
<evidence type="ECO:0000313" key="2">
    <source>
        <dbReference type="EMBL" id="KAK3255923.1"/>
    </source>
</evidence>
<reference evidence="2 3" key="1">
    <citation type="journal article" date="2015" name="Genome Biol. Evol.">
        <title>Comparative Genomics of a Bacterivorous Green Alga Reveals Evolutionary Causalities and Consequences of Phago-Mixotrophic Mode of Nutrition.</title>
        <authorList>
            <person name="Burns J.A."/>
            <person name="Paasch A."/>
            <person name="Narechania A."/>
            <person name="Kim E."/>
        </authorList>
    </citation>
    <scope>NUCLEOTIDE SEQUENCE [LARGE SCALE GENOMIC DNA]</scope>
    <source>
        <strain evidence="2 3">PLY_AMNH</strain>
    </source>
</reference>
<dbReference type="EMBL" id="LGRX02022121">
    <property type="protein sequence ID" value="KAK3255923.1"/>
    <property type="molecule type" value="Genomic_DNA"/>
</dbReference>
<protein>
    <submittedName>
        <fullName evidence="2">Uncharacterized protein</fullName>
    </submittedName>
</protein>
<feature type="compositionally biased region" description="Basic and acidic residues" evidence="1">
    <location>
        <begin position="1"/>
        <end position="11"/>
    </location>
</feature>
<dbReference type="Proteomes" id="UP001190700">
    <property type="component" value="Unassembled WGS sequence"/>
</dbReference>
<proteinExistence type="predicted"/>
<feature type="compositionally biased region" description="Basic and acidic residues" evidence="1">
    <location>
        <begin position="31"/>
        <end position="46"/>
    </location>
</feature>
<organism evidence="2 3">
    <name type="scientific">Cymbomonas tetramitiformis</name>
    <dbReference type="NCBI Taxonomy" id="36881"/>
    <lineage>
        <taxon>Eukaryota</taxon>
        <taxon>Viridiplantae</taxon>
        <taxon>Chlorophyta</taxon>
        <taxon>Pyramimonadophyceae</taxon>
        <taxon>Pyramimonadales</taxon>
        <taxon>Pyramimonadaceae</taxon>
        <taxon>Cymbomonas</taxon>
    </lineage>
</organism>
<accession>A0AAE0FA50</accession>
<sequence length="81" mass="8819">MADDMAADKGKARVYSTQTPLKKGRPAESNSGRDRRASHRIIEKSRSPKFGQDVSEVEPFSTNEGGEIELTLAARQAGNTI</sequence>
<evidence type="ECO:0000313" key="3">
    <source>
        <dbReference type="Proteomes" id="UP001190700"/>
    </source>
</evidence>
<comment type="caution">
    <text evidence="2">The sequence shown here is derived from an EMBL/GenBank/DDBJ whole genome shotgun (WGS) entry which is preliminary data.</text>
</comment>
<gene>
    <name evidence="2" type="ORF">CYMTET_34918</name>
</gene>
<feature type="region of interest" description="Disordered" evidence="1">
    <location>
        <begin position="1"/>
        <end position="62"/>
    </location>
</feature>
<name>A0AAE0FA50_9CHLO</name>
<keyword evidence="3" id="KW-1185">Reference proteome</keyword>
<evidence type="ECO:0000256" key="1">
    <source>
        <dbReference type="SAM" id="MobiDB-lite"/>
    </source>
</evidence>